<dbReference type="EMBL" id="JAPZVI010000002">
    <property type="protein sequence ID" value="MCZ8400613.1"/>
    <property type="molecule type" value="Genomic_DNA"/>
</dbReference>
<name>A0A9X3KWW7_ALCXX</name>
<comment type="caution">
    <text evidence="1">The sequence shown here is derived from an EMBL/GenBank/DDBJ whole genome shotgun (WGS) entry which is preliminary data.</text>
</comment>
<evidence type="ECO:0000313" key="2">
    <source>
        <dbReference type="Proteomes" id="UP001141992"/>
    </source>
</evidence>
<organism evidence="1 2">
    <name type="scientific">Alcaligenes xylosoxydans xylosoxydans</name>
    <name type="common">Achromobacter xylosoxidans</name>
    <dbReference type="NCBI Taxonomy" id="85698"/>
    <lineage>
        <taxon>Bacteria</taxon>
        <taxon>Pseudomonadati</taxon>
        <taxon>Pseudomonadota</taxon>
        <taxon>Betaproteobacteria</taxon>
        <taxon>Burkholderiales</taxon>
        <taxon>Alcaligenaceae</taxon>
        <taxon>Achromobacter</taxon>
    </lineage>
</organism>
<reference evidence="1" key="1">
    <citation type="submission" date="2022-12" db="EMBL/GenBank/DDBJ databases">
        <authorList>
            <person name="Voronina O.L."/>
            <person name="Kunda M.S."/>
            <person name="Ryzhova N."/>
            <person name="Aksenova E.I."/>
        </authorList>
    </citation>
    <scope>NUCLEOTIDE SEQUENCE</scope>
    <source>
        <strain evidence="1">SCCH136:Ach223948</strain>
    </source>
</reference>
<protein>
    <submittedName>
        <fullName evidence="1">Uncharacterized protein</fullName>
    </submittedName>
</protein>
<gene>
    <name evidence="1" type="ORF">O9570_04120</name>
</gene>
<sequence>MSAQNILAQEGALLNLIERLAPLAWRRFQRRFPEIWVVDHAEIHDHSSYPPCISFRFKDESNNVVENLKTAVHGYDGELQWTLRSRKREGMSGVIWSIMPAEVFLKKKYFGDDLFNINEYFSKKFPSFGPIAYRDLDELTKHVERYFFGEKSDI</sequence>
<accession>A0A9X3KWW7</accession>
<dbReference type="Proteomes" id="UP001141992">
    <property type="component" value="Unassembled WGS sequence"/>
</dbReference>
<dbReference type="AlphaFoldDB" id="A0A9X3KWW7"/>
<proteinExistence type="predicted"/>
<dbReference type="RefSeq" id="WP_131728744.1">
    <property type="nucleotide sequence ID" value="NZ_CYTI01000018.1"/>
</dbReference>
<evidence type="ECO:0000313" key="1">
    <source>
        <dbReference type="EMBL" id="MCZ8400613.1"/>
    </source>
</evidence>